<evidence type="ECO:0000259" key="4">
    <source>
        <dbReference type="Pfam" id="PF00135"/>
    </source>
</evidence>
<dbReference type="FunFam" id="3.40.50.1820:FF:000128">
    <property type="entry name" value="Carboxylic ester hydrolase"/>
    <property type="match status" value="1"/>
</dbReference>
<dbReference type="InterPro" id="IPR002018">
    <property type="entry name" value="CarbesteraseB"/>
</dbReference>
<dbReference type="SUPFAM" id="SSF53474">
    <property type="entry name" value="alpha/beta-Hydrolases"/>
    <property type="match status" value="1"/>
</dbReference>
<dbReference type="ESTHER" id="dipor-a0a1s3eum6">
    <property type="family name" value="Carb_B_Chordata"/>
</dbReference>
<dbReference type="InParanoid" id="A0A1S3EUM6"/>
<dbReference type="InterPro" id="IPR019826">
    <property type="entry name" value="Carboxylesterase_B_AS"/>
</dbReference>
<sequence>MRWMLDLSLTICLALQTAQGTLHTKKPIVVTKYGTLHGKQMHVGKTPIHVYLGVPFAKPPVGARRFAPPEPLEPWKGIRRATTYPPACPQETLGQITSMYLNSRKIYQLLHFSEDCLYMNVYAPVRTPGDPLLPVMVWFPGGAFIMGAASTYEGSQLAVREKVVVVLLQNRLGILGYLSTGDSQARGNWAMLDQIAVLRWVQENIKAFGGDPDKVTLFGQSSGAMCISALMMSPLARGLFHQAISQSGTALISIFITRDPLKVAKKVAHYAGCTHNSTRIMIECLRALSEAKMRRVARRMKFLNMNSQKDPQEIIWFPSPVVDGVVLPDDPAALLALGKFSPIPYLLGVNNHEFEWVLPYIMKFPLQKHVMRRDALIKVFEKTSTMLNITKEQIPLVMDEYLSNMSKEDWKMIRSHVIDLAGDATFMDSTVRTARYHRDAGFPVYLYEFERKVPSRIVIKPLKDGADHGDEIHYIFGGPFSKGRSTSEERALSLRMMKYWGNFARTGNPNDGKLPYWPRFDEDEKYLQLDFTIKVGMKLKEKKMAFWERIHLHPERHTNISEKGKAGGS</sequence>
<dbReference type="AlphaFoldDB" id="A0A1S3EUM6"/>
<feature type="chain" id="PRO_5010000779" description="Carboxylic ester hydrolase" evidence="3">
    <location>
        <begin position="21"/>
        <end position="569"/>
    </location>
</feature>
<evidence type="ECO:0000256" key="2">
    <source>
        <dbReference type="ARBA" id="ARBA00022801"/>
    </source>
</evidence>
<dbReference type="Pfam" id="PF00135">
    <property type="entry name" value="COesterase"/>
    <property type="match status" value="1"/>
</dbReference>
<evidence type="ECO:0000256" key="3">
    <source>
        <dbReference type="RuleBase" id="RU361235"/>
    </source>
</evidence>
<dbReference type="CTD" id="283848"/>
<feature type="domain" description="Carboxylesterase type B" evidence="4">
    <location>
        <begin position="26"/>
        <end position="547"/>
    </location>
</feature>
<dbReference type="KEGG" id="dord:105982934"/>
<evidence type="ECO:0000256" key="1">
    <source>
        <dbReference type="ARBA" id="ARBA00005964"/>
    </source>
</evidence>
<feature type="signal peptide" evidence="3">
    <location>
        <begin position="1"/>
        <end position="20"/>
    </location>
</feature>
<gene>
    <name evidence="6" type="primary">Ces4a</name>
</gene>
<dbReference type="Proteomes" id="UP000081671">
    <property type="component" value="Unplaced"/>
</dbReference>
<protein>
    <recommendedName>
        <fullName evidence="3">Carboxylic ester hydrolase</fullName>
        <ecNumber evidence="3">3.1.1.-</ecNumber>
    </recommendedName>
</protein>
<proteinExistence type="inferred from homology"/>
<comment type="similarity">
    <text evidence="1 3">Belongs to the type-B carboxylesterase/lipase family.</text>
</comment>
<keyword evidence="2 3" id="KW-0378">Hydrolase</keyword>
<dbReference type="PANTHER" id="PTHR43903">
    <property type="entry name" value="NEUROLIGIN"/>
    <property type="match status" value="1"/>
</dbReference>
<keyword evidence="3" id="KW-0732">Signal</keyword>
<dbReference type="CDD" id="cd00312">
    <property type="entry name" value="Esterase_lipase"/>
    <property type="match status" value="1"/>
</dbReference>
<evidence type="ECO:0000313" key="5">
    <source>
        <dbReference type="Proteomes" id="UP000081671"/>
    </source>
</evidence>
<dbReference type="GO" id="GO:0016787">
    <property type="term" value="F:hydrolase activity"/>
    <property type="evidence" value="ECO:0007669"/>
    <property type="project" value="UniProtKB-KW"/>
</dbReference>
<dbReference type="OrthoDB" id="3200163at2759"/>
<dbReference type="EC" id="3.1.1.-" evidence="3"/>
<dbReference type="PROSITE" id="PS00122">
    <property type="entry name" value="CARBOXYLESTERASE_B_1"/>
    <property type="match status" value="1"/>
</dbReference>
<evidence type="ECO:0000313" key="6">
    <source>
        <dbReference type="RefSeq" id="XP_012868111.1"/>
    </source>
</evidence>
<reference evidence="6" key="1">
    <citation type="submission" date="2025-08" db="UniProtKB">
        <authorList>
            <consortium name="RefSeq"/>
        </authorList>
    </citation>
    <scope>IDENTIFICATION</scope>
    <source>
        <tissue evidence="6">Kidney</tissue>
    </source>
</reference>
<dbReference type="InterPro" id="IPR051093">
    <property type="entry name" value="Neuroligin/BSAL"/>
</dbReference>
<name>A0A1S3EUM6_DIPOR</name>
<dbReference type="FunCoup" id="A0A1S3EUM6">
    <property type="interactions" value="11"/>
</dbReference>
<organism evidence="5 6">
    <name type="scientific">Dipodomys ordii</name>
    <name type="common">Ord's kangaroo rat</name>
    <dbReference type="NCBI Taxonomy" id="10020"/>
    <lineage>
        <taxon>Eukaryota</taxon>
        <taxon>Metazoa</taxon>
        <taxon>Chordata</taxon>
        <taxon>Craniata</taxon>
        <taxon>Vertebrata</taxon>
        <taxon>Euteleostomi</taxon>
        <taxon>Mammalia</taxon>
        <taxon>Eutheria</taxon>
        <taxon>Euarchontoglires</taxon>
        <taxon>Glires</taxon>
        <taxon>Rodentia</taxon>
        <taxon>Castorimorpha</taxon>
        <taxon>Heteromyidae</taxon>
        <taxon>Dipodomyinae</taxon>
        <taxon>Dipodomys</taxon>
    </lineage>
</organism>
<dbReference type="RefSeq" id="XP_012868111.1">
    <property type="nucleotide sequence ID" value="XM_013012657.1"/>
</dbReference>
<keyword evidence="5" id="KW-1185">Reference proteome</keyword>
<dbReference type="Gene3D" id="3.40.50.1820">
    <property type="entry name" value="alpha/beta hydrolase"/>
    <property type="match status" value="1"/>
</dbReference>
<accession>A0A1S3EUM6</accession>
<dbReference type="InterPro" id="IPR029058">
    <property type="entry name" value="AB_hydrolase_fold"/>
</dbReference>
<dbReference type="GeneID" id="105982934"/>